<reference evidence="1" key="2">
    <citation type="submission" date="2019-12" db="EMBL/GenBank/DDBJ databases">
        <authorList>
            <person name="Cremers G."/>
        </authorList>
    </citation>
    <scope>NUCLEOTIDE SEQUENCE</scope>
    <source>
        <strain evidence="1">Mbul1</strain>
    </source>
</reference>
<protein>
    <recommendedName>
        <fullName evidence="5">DUF2158 domain-containing protein</fullName>
    </recommendedName>
</protein>
<proteinExistence type="predicted"/>
<evidence type="ECO:0000313" key="2">
    <source>
        <dbReference type="EMBL" id="GJD38152.1"/>
    </source>
</evidence>
<gene>
    <name evidence="1" type="ORF">MBUL_01848</name>
    <name evidence="2" type="ORF">OICFNHDK_0595</name>
    <name evidence="3" type="ORF">OICFNHDK_3582</name>
</gene>
<reference evidence="2" key="3">
    <citation type="submission" date="2021-08" db="EMBL/GenBank/DDBJ databases">
        <authorList>
            <person name="Tani A."/>
            <person name="Ola A."/>
            <person name="Ogura Y."/>
            <person name="Katsura K."/>
            <person name="Hayashi T."/>
        </authorList>
    </citation>
    <scope>NUCLEOTIDE SEQUENCE</scope>
    <source>
        <strain evidence="2">DSM 21893</strain>
    </source>
</reference>
<dbReference type="RefSeq" id="WP_187273350.1">
    <property type="nucleotide sequence ID" value="NZ_BPQF01000005.1"/>
</dbReference>
<organism evidence="1">
    <name type="scientific">Methylobacterium bullatum</name>
    <dbReference type="NCBI Taxonomy" id="570505"/>
    <lineage>
        <taxon>Bacteria</taxon>
        <taxon>Pseudomonadati</taxon>
        <taxon>Pseudomonadota</taxon>
        <taxon>Alphaproteobacteria</taxon>
        <taxon>Hyphomicrobiales</taxon>
        <taxon>Methylobacteriaceae</taxon>
        <taxon>Methylobacterium</taxon>
    </lineage>
</organism>
<sequence length="55" mass="6030">MTIKPGDYVGSDDNEATMTVVEIVDDKALCRWFVDGDVDGDELEAWLPIASLTVL</sequence>
<dbReference type="EMBL" id="LR743504">
    <property type="protein sequence ID" value="CAA2102758.1"/>
    <property type="molecule type" value="Genomic_DNA"/>
</dbReference>
<evidence type="ECO:0008006" key="5">
    <source>
        <dbReference type="Google" id="ProtNLM"/>
    </source>
</evidence>
<dbReference type="EMBL" id="BPQF01000018">
    <property type="protein sequence ID" value="GJD41104.1"/>
    <property type="molecule type" value="Genomic_DNA"/>
</dbReference>
<name>A0A679IV38_9HYPH</name>
<reference evidence="2" key="1">
    <citation type="journal article" date="2016" name="Front. Microbiol.">
        <title>Genome Sequence of the Piezophilic, Mesophilic Sulfate-Reducing Bacterium Desulfovibrio indicus J2T.</title>
        <authorList>
            <person name="Cao J."/>
            <person name="Maignien L."/>
            <person name="Shao Z."/>
            <person name="Alain K."/>
            <person name="Jebbar M."/>
        </authorList>
    </citation>
    <scope>NUCLEOTIDE SEQUENCE</scope>
    <source>
        <strain evidence="2">DSM 21893</strain>
    </source>
</reference>
<evidence type="ECO:0000313" key="4">
    <source>
        <dbReference type="Proteomes" id="UP001055307"/>
    </source>
</evidence>
<dbReference type="AlphaFoldDB" id="A0A679IV38"/>
<dbReference type="EMBL" id="BPQF01000005">
    <property type="protein sequence ID" value="GJD38152.1"/>
    <property type="molecule type" value="Genomic_DNA"/>
</dbReference>
<accession>A0A679IV38</accession>
<dbReference type="Proteomes" id="UP001055307">
    <property type="component" value="Unassembled WGS sequence"/>
</dbReference>
<keyword evidence="4" id="KW-1185">Reference proteome</keyword>
<evidence type="ECO:0000313" key="1">
    <source>
        <dbReference type="EMBL" id="CAA2102758.1"/>
    </source>
</evidence>
<evidence type="ECO:0000313" key="3">
    <source>
        <dbReference type="EMBL" id="GJD41104.1"/>
    </source>
</evidence>